<dbReference type="CDD" id="cd00067">
    <property type="entry name" value="GAL4"/>
    <property type="match status" value="1"/>
</dbReference>
<evidence type="ECO:0000313" key="9">
    <source>
        <dbReference type="Proteomes" id="UP000240883"/>
    </source>
</evidence>
<gene>
    <name evidence="8" type="ORF">BS50DRAFT_39179</name>
</gene>
<name>A0A2T2PCK7_CORCC</name>
<keyword evidence="3" id="KW-0238">DNA-binding</keyword>
<dbReference type="Pfam" id="PF00172">
    <property type="entry name" value="Zn_clus"/>
    <property type="match status" value="1"/>
</dbReference>
<dbReference type="AlphaFoldDB" id="A0A2T2PCK7"/>
<dbReference type="STRING" id="1448308.A0A2T2PCK7"/>
<dbReference type="SMART" id="SM00066">
    <property type="entry name" value="GAL4"/>
    <property type="match status" value="1"/>
</dbReference>
<comment type="subcellular location">
    <subcellularLocation>
        <location evidence="1">Nucleus</location>
    </subcellularLocation>
</comment>
<dbReference type="EMBL" id="KZ678128">
    <property type="protein sequence ID" value="PSN75392.1"/>
    <property type="molecule type" value="Genomic_DNA"/>
</dbReference>
<dbReference type="InterPro" id="IPR036864">
    <property type="entry name" value="Zn2-C6_fun-type_DNA-bd_sf"/>
</dbReference>
<dbReference type="GO" id="GO:0043565">
    <property type="term" value="F:sequence-specific DNA binding"/>
    <property type="evidence" value="ECO:0007669"/>
    <property type="project" value="TreeGrafter"/>
</dbReference>
<evidence type="ECO:0000256" key="6">
    <source>
        <dbReference type="SAM" id="MobiDB-lite"/>
    </source>
</evidence>
<dbReference type="PANTHER" id="PTHR47540:SF2">
    <property type="entry name" value="ZN(II)2CYS6 TRANSCRIPTION FACTOR (EUROFUNG)"/>
    <property type="match status" value="1"/>
</dbReference>
<feature type="region of interest" description="Disordered" evidence="6">
    <location>
        <begin position="1"/>
        <end position="63"/>
    </location>
</feature>
<dbReference type="InterPro" id="IPR001138">
    <property type="entry name" value="Zn2Cys6_DnaBD"/>
</dbReference>
<feature type="domain" description="Zn(2)-C6 fungal-type" evidence="7">
    <location>
        <begin position="66"/>
        <end position="95"/>
    </location>
</feature>
<dbReference type="PROSITE" id="PS50048">
    <property type="entry name" value="ZN2_CY6_FUNGAL_2"/>
    <property type="match status" value="1"/>
</dbReference>
<feature type="compositionally biased region" description="Polar residues" evidence="6">
    <location>
        <begin position="11"/>
        <end position="32"/>
    </location>
</feature>
<organism evidence="8 9">
    <name type="scientific">Corynespora cassiicola Philippines</name>
    <dbReference type="NCBI Taxonomy" id="1448308"/>
    <lineage>
        <taxon>Eukaryota</taxon>
        <taxon>Fungi</taxon>
        <taxon>Dikarya</taxon>
        <taxon>Ascomycota</taxon>
        <taxon>Pezizomycotina</taxon>
        <taxon>Dothideomycetes</taxon>
        <taxon>Pleosporomycetidae</taxon>
        <taxon>Pleosporales</taxon>
        <taxon>Corynesporascaceae</taxon>
        <taxon>Corynespora</taxon>
    </lineage>
</organism>
<keyword evidence="2" id="KW-0805">Transcription regulation</keyword>
<keyword evidence="5" id="KW-0539">Nucleus</keyword>
<protein>
    <recommendedName>
        <fullName evidence="7">Zn(2)-C6 fungal-type domain-containing protein</fullName>
    </recommendedName>
</protein>
<proteinExistence type="predicted"/>
<evidence type="ECO:0000256" key="5">
    <source>
        <dbReference type="ARBA" id="ARBA00023242"/>
    </source>
</evidence>
<keyword evidence="4" id="KW-0804">Transcription</keyword>
<dbReference type="PROSITE" id="PS00463">
    <property type="entry name" value="ZN2_CY6_FUNGAL_1"/>
    <property type="match status" value="1"/>
</dbReference>
<reference evidence="8 9" key="1">
    <citation type="journal article" date="2018" name="Front. Microbiol.">
        <title>Genome-Wide Analysis of Corynespora cassiicola Leaf Fall Disease Putative Effectors.</title>
        <authorList>
            <person name="Lopez D."/>
            <person name="Ribeiro S."/>
            <person name="Label P."/>
            <person name="Fumanal B."/>
            <person name="Venisse J.S."/>
            <person name="Kohler A."/>
            <person name="de Oliveira R.R."/>
            <person name="Labutti K."/>
            <person name="Lipzen A."/>
            <person name="Lail K."/>
            <person name="Bauer D."/>
            <person name="Ohm R.A."/>
            <person name="Barry K.W."/>
            <person name="Spatafora J."/>
            <person name="Grigoriev I.V."/>
            <person name="Martin F.M."/>
            <person name="Pujade-Renaud V."/>
        </authorList>
    </citation>
    <scope>NUCLEOTIDE SEQUENCE [LARGE SCALE GENOMIC DNA]</scope>
    <source>
        <strain evidence="8 9">Philippines</strain>
    </source>
</reference>
<evidence type="ECO:0000313" key="8">
    <source>
        <dbReference type="EMBL" id="PSN75392.1"/>
    </source>
</evidence>
<keyword evidence="9" id="KW-1185">Reference proteome</keyword>
<dbReference type="GO" id="GO:0008270">
    <property type="term" value="F:zinc ion binding"/>
    <property type="evidence" value="ECO:0007669"/>
    <property type="project" value="InterPro"/>
</dbReference>
<dbReference type="PANTHER" id="PTHR47540">
    <property type="entry name" value="THIAMINE REPRESSIBLE GENES REGULATORY PROTEIN THI5"/>
    <property type="match status" value="1"/>
</dbReference>
<evidence type="ECO:0000256" key="4">
    <source>
        <dbReference type="ARBA" id="ARBA00023163"/>
    </source>
</evidence>
<dbReference type="SUPFAM" id="SSF57701">
    <property type="entry name" value="Zn2/Cys6 DNA-binding domain"/>
    <property type="match status" value="1"/>
</dbReference>
<dbReference type="GO" id="GO:0000981">
    <property type="term" value="F:DNA-binding transcription factor activity, RNA polymerase II-specific"/>
    <property type="evidence" value="ECO:0007669"/>
    <property type="project" value="InterPro"/>
</dbReference>
<evidence type="ECO:0000256" key="3">
    <source>
        <dbReference type="ARBA" id="ARBA00023125"/>
    </source>
</evidence>
<dbReference type="GO" id="GO:0005634">
    <property type="term" value="C:nucleus"/>
    <property type="evidence" value="ECO:0007669"/>
    <property type="project" value="UniProtKB-SubCell"/>
</dbReference>
<dbReference type="InterPro" id="IPR051711">
    <property type="entry name" value="Stress_Response_Reg"/>
</dbReference>
<evidence type="ECO:0000256" key="2">
    <source>
        <dbReference type="ARBA" id="ARBA00023015"/>
    </source>
</evidence>
<dbReference type="GO" id="GO:0045944">
    <property type="term" value="P:positive regulation of transcription by RNA polymerase II"/>
    <property type="evidence" value="ECO:0007669"/>
    <property type="project" value="TreeGrafter"/>
</dbReference>
<evidence type="ECO:0000256" key="1">
    <source>
        <dbReference type="ARBA" id="ARBA00004123"/>
    </source>
</evidence>
<dbReference type="Proteomes" id="UP000240883">
    <property type="component" value="Unassembled WGS sequence"/>
</dbReference>
<accession>A0A2T2PCK7</accession>
<dbReference type="Gene3D" id="4.10.240.10">
    <property type="entry name" value="Zn(2)-C6 fungal-type DNA-binding domain"/>
    <property type="match status" value="1"/>
</dbReference>
<evidence type="ECO:0000259" key="7">
    <source>
        <dbReference type="PROSITE" id="PS50048"/>
    </source>
</evidence>
<sequence length="105" mass="11497">MNIDLAPHPASSVSHSTGSPASPHTPTVNGNPAEQLLPPLLNKTPRKRSLSASDDTHHRKRKVTRACDTCKAKKAKCSGTQPCETCQRRGIQCLYEARCTWHLVL</sequence>